<feature type="region of interest" description="Disordered" evidence="2">
    <location>
        <begin position="238"/>
        <end position="271"/>
    </location>
</feature>
<comment type="caution">
    <text evidence="3">The sequence shown here is derived from an EMBL/GenBank/DDBJ whole genome shotgun (WGS) entry which is preliminary data.</text>
</comment>
<accession>A0A7J0DKN2</accession>
<protein>
    <submittedName>
        <fullName evidence="3">Uncharacterized protein</fullName>
    </submittedName>
</protein>
<dbReference type="EMBL" id="BJWL01000275">
    <property type="protein sequence ID" value="GFS37265.1"/>
    <property type="molecule type" value="Genomic_DNA"/>
</dbReference>
<organism evidence="3 4">
    <name type="scientific">Actinidia rufa</name>
    <dbReference type="NCBI Taxonomy" id="165716"/>
    <lineage>
        <taxon>Eukaryota</taxon>
        <taxon>Viridiplantae</taxon>
        <taxon>Streptophyta</taxon>
        <taxon>Embryophyta</taxon>
        <taxon>Tracheophyta</taxon>
        <taxon>Spermatophyta</taxon>
        <taxon>Magnoliopsida</taxon>
        <taxon>eudicotyledons</taxon>
        <taxon>Gunneridae</taxon>
        <taxon>Pentapetalae</taxon>
        <taxon>asterids</taxon>
        <taxon>Ericales</taxon>
        <taxon>Actinidiaceae</taxon>
        <taxon>Actinidia</taxon>
    </lineage>
</organism>
<dbReference type="Proteomes" id="UP000585474">
    <property type="component" value="Unassembled WGS sequence"/>
</dbReference>
<feature type="coiled-coil region" evidence="1">
    <location>
        <begin position="336"/>
        <end position="384"/>
    </location>
</feature>
<keyword evidence="4" id="KW-1185">Reference proteome</keyword>
<dbReference type="AlphaFoldDB" id="A0A7J0DKN2"/>
<feature type="compositionally biased region" description="Acidic residues" evidence="2">
    <location>
        <begin position="438"/>
        <end position="448"/>
    </location>
</feature>
<evidence type="ECO:0000313" key="4">
    <source>
        <dbReference type="Proteomes" id="UP000585474"/>
    </source>
</evidence>
<evidence type="ECO:0000256" key="2">
    <source>
        <dbReference type="SAM" id="MobiDB-lite"/>
    </source>
</evidence>
<reference evidence="4" key="1">
    <citation type="submission" date="2019-07" db="EMBL/GenBank/DDBJ databases">
        <title>De Novo Assembly of kiwifruit Actinidia rufa.</title>
        <authorList>
            <person name="Sugita-Konishi S."/>
            <person name="Sato K."/>
            <person name="Mori E."/>
            <person name="Abe Y."/>
            <person name="Kisaki G."/>
            <person name="Hamano K."/>
            <person name="Suezawa K."/>
            <person name="Otani M."/>
            <person name="Fukuda T."/>
            <person name="Manabe T."/>
            <person name="Gomi K."/>
            <person name="Tabuchi M."/>
            <person name="Akimitsu K."/>
            <person name="Kataoka I."/>
        </authorList>
    </citation>
    <scope>NUCLEOTIDE SEQUENCE [LARGE SCALE GENOMIC DNA]</scope>
    <source>
        <strain evidence="4">cv. Fuchu</strain>
    </source>
</reference>
<feature type="compositionally biased region" description="Low complexity" evidence="2">
    <location>
        <begin position="238"/>
        <end position="254"/>
    </location>
</feature>
<proteinExistence type="predicted"/>
<feature type="compositionally biased region" description="Basic and acidic residues" evidence="2">
    <location>
        <begin position="425"/>
        <end position="437"/>
    </location>
</feature>
<evidence type="ECO:0000256" key="1">
    <source>
        <dbReference type="SAM" id="Coils"/>
    </source>
</evidence>
<keyword evidence="1" id="KW-0175">Coiled coil</keyword>
<evidence type="ECO:0000313" key="3">
    <source>
        <dbReference type="EMBL" id="GFS37265.1"/>
    </source>
</evidence>
<feature type="region of interest" description="Disordered" evidence="2">
    <location>
        <begin position="416"/>
        <end position="448"/>
    </location>
</feature>
<dbReference type="OrthoDB" id="10496073at2759"/>
<sequence length="448" mass="49748">MSNKIYLGDRDLEHTLPSWVSNHLGGKSYITDDITPSPLSPIEGSHLGNSFVYTEHLEMDTSSLLKENNIMTLGNLNKLREKYSFPSGVQLRIPGEGETILSARPGEARPEKNLLRGSLSNVKGWKKRFFFASRDEWEFFPSMPPGDGIPRVPRSWGAPGIIYNKLSALIEDEAKRTAEVFGKIGPGLILSGSIEYLGVIREDIGRVARRAFPNIPDLTLLRWLGGKVRNPFSNLFPSDSSISSDSRSESLSDSGLAPEFRSDGPRASMMSSAPTARKILNGVILPADKEKVYRFTTDELVTKSFHALGQAVVLISTFALWSQDHQNYYHFQLARTDSTELKMVKAQNRASQAESQLVSLGEEVKKAEAELKAKFEAMAWLEAEDAVTDSGNSYFGEGFEFCKRKLLHQHPNLGVDVESMEMDGELAKEEKAAKTGEKEEDNETNPTP</sequence>
<gene>
    <name evidence="3" type="ORF">Acr_00g0051010</name>
</gene>
<name>A0A7J0DKN2_9ERIC</name>